<accession>A0A7Z0BK31</accession>
<dbReference type="EMBL" id="JACCHL010000001">
    <property type="protein sequence ID" value="NYH53746.1"/>
    <property type="molecule type" value="Genomic_DNA"/>
</dbReference>
<dbReference type="SUPFAM" id="SSF55103">
    <property type="entry name" value="FAD-linked oxidases, C-terminal domain"/>
    <property type="match status" value="1"/>
</dbReference>
<dbReference type="GO" id="GO:0008610">
    <property type="term" value="P:lipid biosynthetic process"/>
    <property type="evidence" value="ECO:0007669"/>
    <property type="project" value="InterPro"/>
</dbReference>
<feature type="binding site" evidence="5">
    <location>
        <position position="404"/>
    </location>
    <ligand>
        <name>substrate</name>
    </ligand>
</feature>
<dbReference type="InterPro" id="IPR036318">
    <property type="entry name" value="FAD-bd_PCMH-like_sf"/>
</dbReference>
<evidence type="ECO:0000256" key="6">
    <source>
        <dbReference type="PIRSR" id="PIRSR625650-3"/>
    </source>
</evidence>
<dbReference type="Gene3D" id="1.10.45.10">
    <property type="entry name" value="Vanillyl-alcohol Oxidase, Chain A, domain 4"/>
    <property type="match status" value="1"/>
</dbReference>
<protein>
    <submittedName>
        <fullName evidence="10">Alkyldihydroxyacetonephosphate synthase</fullName>
        <ecNumber evidence="10">2.5.1.26</ecNumber>
    </submittedName>
</protein>
<evidence type="ECO:0000313" key="11">
    <source>
        <dbReference type="Proteomes" id="UP000584931"/>
    </source>
</evidence>
<dbReference type="InterPro" id="IPR004113">
    <property type="entry name" value="FAD-bd_oxidored_4_C"/>
</dbReference>
<keyword evidence="10" id="KW-0808">Transferase</keyword>
<dbReference type="Gene3D" id="3.30.300.330">
    <property type="match status" value="1"/>
</dbReference>
<feature type="binding site" evidence="6">
    <location>
        <begin position="280"/>
        <end position="286"/>
    </location>
    <ligand>
        <name>FAD</name>
        <dbReference type="ChEBI" id="CHEBI:57692"/>
    </ligand>
</feature>
<organism evidence="10 11">
    <name type="scientific">Nocardiopsis sinuspersici</name>
    <dbReference type="NCBI Taxonomy" id="501010"/>
    <lineage>
        <taxon>Bacteria</taxon>
        <taxon>Bacillati</taxon>
        <taxon>Actinomycetota</taxon>
        <taxon>Actinomycetes</taxon>
        <taxon>Streptosporangiales</taxon>
        <taxon>Nocardiopsidaceae</taxon>
        <taxon>Nocardiopsis</taxon>
    </lineage>
</organism>
<feature type="region of interest" description="Disordered" evidence="8">
    <location>
        <begin position="1"/>
        <end position="23"/>
    </location>
</feature>
<dbReference type="InterPro" id="IPR025650">
    <property type="entry name" value="Alkyl-DHAP_Synthase"/>
</dbReference>
<evidence type="ECO:0000259" key="9">
    <source>
        <dbReference type="PROSITE" id="PS51387"/>
    </source>
</evidence>
<evidence type="ECO:0000256" key="3">
    <source>
        <dbReference type="ARBA" id="ARBA00022827"/>
    </source>
</evidence>
<evidence type="ECO:0000256" key="8">
    <source>
        <dbReference type="SAM" id="MobiDB-lite"/>
    </source>
</evidence>
<evidence type="ECO:0000256" key="2">
    <source>
        <dbReference type="ARBA" id="ARBA00022630"/>
    </source>
</evidence>
<feature type="binding site" evidence="6">
    <location>
        <begin position="229"/>
        <end position="232"/>
    </location>
    <ligand>
        <name>FAD</name>
        <dbReference type="ChEBI" id="CHEBI:57692"/>
    </ligand>
</feature>
<feature type="region of interest" description="Disordered" evidence="8">
    <location>
        <begin position="97"/>
        <end position="118"/>
    </location>
</feature>
<dbReference type="Pfam" id="PF01565">
    <property type="entry name" value="FAD_binding_4"/>
    <property type="match status" value="1"/>
</dbReference>
<dbReference type="GO" id="GO:0008609">
    <property type="term" value="F:alkylglycerone-phosphate synthase activity"/>
    <property type="evidence" value="ECO:0007669"/>
    <property type="project" value="UniProtKB-EC"/>
</dbReference>
<dbReference type="Pfam" id="PF02913">
    <property type="entry name" value="FAD-oxidase_C"/>
    <property type="match status" value="1"/>
</dbReference>
<feature type="active site" description="Proton donor/acceptor" evidence="4">
    <location>
        <position position="465"/>
    </location>
</feature>
<dbReference type="InterPro" id="IPR006094">
    <property type="entry name" value="Oxid_FAD_bind_N"/>
</dbReference>
<feature type="domain" description="FAD-binding PCMH-type" evidence="9">
    <location>
        <begin position="115"/>
        <end position="296"/>
    </location>
</feature>
<dbReference type="GO" id="GO:0071949">
    <property type="term" value="F:FAD binding"/>
    <property type="evidence" value="ECO:0007669"/>
    <property type="project" value="InterPro"/>
</dbReference>
<dbReference type="Gene3D" id="3.30.70.3450">
    <property type="match status" value="1"/>
</dbReference>
<evidence type="ECO:0000256" key="4">
    <source>
        <dbReference type="PIRSR" id="PIRSR625650-1"/>
    </source>
</evidence>
<keyword evidence="2" id="KW-0285">Flavoprotein</keyword>
<dbReference type="InterPro" id="IPR016169">
    <property type="entry name" value="FAD-bd_PCMH_sub2"/>
</dbReference>
<comment type="cofactor">
    <cofactor evidence="6">
        <name>FAD</name>
        <dbReference type="ChEBI" id="CHEBI:57692"/>
    </cofactor>
</comment>
<dbReference type="Proteomes" id="UP000584931">
    <property type="component" value="Unassembled WGS sequence"/>
</dbReference>
<comment type="similarity">
    <text evidence="1">Belongs to the FAD-binding oxidoreductase/transferase type 4 family.</text>
</comment>
<evidence type="ECO:0000256" key="7">
    <source>
        <dbReference type="PIRSR" id="PIRSR625650-4"/>
    </source>
</evidence>
<dbReference type="RefSeq" id="WP_394354412.1">
    <property type="nucleotide sequence ID" value="NZ_JACCHL010000001.1"/>
</dbReference>
<evidence type="ECO:0000256" key="5">
    <source>
        <dbReference type="PIRSR" id="PIRSR625650-2"/>
    </source>
</evidence>
<evidence type="ECO:0000256" key="1">
    <source>
        <dbReference type="ARBA" id="ARBA00008000"/>
    </source>
</evidence>
<dbReference type="PROSITE" id="PS51387">
    <property type="entry name" value="FAD_PCMH"/>
    <property type="match status" value="1"/>
</dbReference>
<dbReference type="SUPFAM" id="SSF56176">
    <property type="entry name" value="FAD-binding/transporter-associated domain-like"/>
    <property type="match status" value="1"/>
</dbReference>
<sequence>MTDDTVPPGRSGAASGADPAPDMSWFAWGDPAKAATLDPRLRDLVSQVLRAPLEDLPPVPEERVELPPSLLGARLREALAGVVGDGHVRTDDAVRLRHSGGKSTPDLLSRRAGSADPAPDAVLYPADHDEVQRVLEVCSAERVAVVPFGGGTSVVGGVAPLRGGFRAVVALDLRRLDRLVSVDTTSMTAVLGAGVRTPHAEAMLAEHGCTLGHLPQSYEYASIGGYAATRSSGQASSGYGRFEDMVVSLRVATPRGTLETGGPPASAAGPDLGRLMLGSEGTLGVITEVGLRMRRRPERVLDEAWSFPDFATGVEALRSLAQSDVRPTMARVLDESETFVGAAMGGREATPGCQAVLGFEGTGTEVEARAASVREAMAAAGGAPLGPDPVAHWRSNRFSAPYLRDTLLSAGILAETLETAASWTDLLPLYTAVSDALTGALEDEEGGAVVMCHVSHTYPTGASLYFTVATAAGAAPLERWSRAKRAASDAIAAHHGTITHHHAVGTDHRPWMAAEIGPLGGEVLRAVKAALDPEGVLNPGKLIPEP</sequence>
<dbReference type="Gene3D" id="3.30.465.10">
    <property type="match status" value="1"/>
</dbReference>
<dbReference type="AlphaFoldDB" id="A0A7Z0BK31"/>
<dbReference type="PANTHER" id="PTHR46568">
    <property type="entry name" value="ALKYLDIHYDROXYACETONEPHOSPHATE SYNTHASE, PEROXISOMAL"/>
    <property type="match status" value="1"/>
</dbReference>
<dbReference type="InterPro" id="IPR016164">
    <property type="entry name" value="FAD-linked_Oxase-like_C"/>
</dbReference>
<feature type="binding site" evidence="6">
    <location>
        <begin position="147"/>
        <end position="153"/>
    </location>
    <ligand>
        <name>FAD</name>
        <dbReference type="ChEBI" id="CHEBI:57692"/>
    </ligand>
</feature>
<keyword evidence="3 6" id="KW-0274">FAD</keyword>
<evidence type="ECO:0000313" key="10">
    <source>
        <dbReference type="EMBL" id="NYH53746.1"/>
    </source>
</evidence>
<gene>
    <name evidence="10" type="ORF">HNR06_003335</name>
</gene>
<proteinExistence type="inferred from homology"/>
<comment type="caution">
    <text evidence="10">The sequence shown here is derived from an EMBL/GenBank/DDBJ whole genome shotgun (WGS) entry which is preliminary data.</text>
</comment>
<dbReference type="InterPro" id="IPR016166">
    <property type="entry name" value="FAD-bd_PCMH"/>
</dbReference>
<reference evidence="10 11" key="1">
    <citation type="submission" date="2020-07" db="EMBL/GenBank/DDBJ databases">
        <title>Sequencing the genomes of 1000 actinobacteria strains.</title>
        <authorList>
            <person name="Klenk H.-P."/>
        </authorList>
    </citation>
    <scope>NUCLEOTIDE SEQUENCE [LARGE SCALE GENOMIC DNA]</scope>
    <source>
        <strain evidence="10 11">DSM 45278</strain>
    </source>
</reference>
<dbReference type="EC" id="2.5.1.26" evidence="10"/>
<dbReference type="InterPro" id="IPR016171">
    <property type="entry name" value="Vanillyl_alc_oxidase_C-sub2"/>
</dbReference>
<dbReference type="PANTHER" id="PTHR46568:SF1">
    <property type="entry name" value="ALKYLDIHYDROXYACETONEPHOSPHATE SYNTHASE, PEROXISOMAL"/>
    <property type="match status" value="1"/>
</dbReference>
<feature type="site" description="Important for enzyme activity" evidence="7">
    <location>
        <position position="331"/>
    </location>
</feature>
<name>A0A7Z0BK31_9ACTN</name>